<dbReference type="Pfam" id="PF00015">
    <property type="entry name" value="MCPsignal"/>
    <property type="match status" value="1"/>
</dbReference>
<keyword evidence="4" id="KW-0145">Chemotaxis</keyword>
<feature type="transmembrane region" description="Helical" evidence="11">
    <location>
        <begin position="31"/>
        <end position="49"/>
    </location>
</feature>
<accession>A0A502KRW9</accession>
<evidence type="ECO:0000256" key="5">
    <source>
        <dbReference type="ARBA" id="ARBA00022692"/>
    </source>
</evidence>
<dbReference type="PROSITE" id="PS50111">
    <property type="entry name" value="CHEMOTAXIS_TRANSDUC_2"/>
    <property type="match status" value="1"/>
</dbReference>
<evidence type="ECO:0000256" key="3">
    <source>
        <dbReference type="ARBA" id="ARBA00022481"/>
    </source>
</evidence>
<dbReference type="OrthoDB" id="369661at2"/>
<keyword evidence="2" id="KW-1003">Cell membrane</keyword>
<organism evidence="13 14">
    <name type="scientific">Litorilituus lipolyticus</name>
    <dbReference type="NCBI Taxonomy" id="2491017"/>
    <lineage>
        <taxon>Bacteria</taxon>
        <taxon>Pseudomonadati</taxon>
        <taxon>Pseudomonadota</taxon>
        <taxon>Gammaproteobacteria</taxon>
        <taxon>Alteromonadales</taxon>
        <taxon>Colwelliaceae</taxon>
        <taxon>Litorilituus</taxon>
    </lineage>
</organism>
<dbReference type="GO" id="GO:0005886">
    <property type="term" value="C:plasma membrane"/>
    <property type="evidence" value="ECO:0007669"/>
    <property type="project" value="UniProtKB-SubCell"/>
</dbReference>
<evidence type="ECO:0000313" key="13">
    <source>
        <dbReference type="EMBL" id="TPH12751.1"/>
    </source>
</evidence>
<dbReference type="PANTHER" id="PTHR32089">
    <property type="entry name" value="METHYL-ACCEPTING CHEMOTAXIS PROTEIN MCPB"/>
    <property type="match status" value="1"/>
</dbReference>
<keyword evidence="8 9" id="KW-0807">Transducer</keyword>
<reference evidence="13 14" key="1">
    <citation type="submission" date="2019-01" db="EMBL/GenBank/DDBJ databases">
        <title>Litorilituus lipolytica sp. nov., isolated from intertidal sand of the Yellow Sea in China.</title>
        <authorList>
            <person name="Liu A."/>
        </authorList>
    </citation>
    <scope>NUCLEOTIDE SEQUENCE [LARGE SCALE GENOMIC DNA]</scope>
    <source>
        <strain evidence="13 14">RZ04</strain>
    </source>
</reference>
<dbReference type="GO" id="GO:0007165">
    <property type="term" value="P:signal transduction"/>
    <property type="evidence" value="ECO:0007669"/>
    <property type="project" value="UniProtKB-KW"/>
</dbReference>
<dbReference type="EMBL" id="SAWY01000038">
    <property type="protein sequence ID" value="TPH12751.1"/>
    <property type="molecule type" value="Genomic_DNA"/>
</dbReference>
<comment type="subcellular location">
    <subcellularLocation>
        <location evidence="1">Cell membrane</location>
        <topology evidence="1">Multi-pass membrane protein</topology>
    </subcellularLocation>
</comment>
<evidence type="ECO:0000313" key="14">
    <source>
        <dbReference type="Proteomes" id="UP000315303"/>
    </source>
</evidence>
<keyword evidence="3" id="KW-0488">Methylation</keyword>
<feature type="domain" description="Methyl-accepting transducer" evidence="12">
    <location>
        <begin position="91"/>
        <end position="341"/>
    </location>
</feature>
<dbReference type="RefSeq" id="WP_140605080.1">
    <property type="nucleotide sequence ID" value="NZ_SAWY01000038.1"/>
</dbReference>
<dbReference type="PANTHER" id="PTHR32089:SF39">
    <property type="entry name" value="METHYL-ACCEPTING CHEMOTAXIS PROTEIN HLYB"/>
    <property type="match status" value="1"/>
</dbReference>
<evidence type="ECO:0000256" key="1">
    <source>
        <dbReference type="ARBA" id="ARBA00004651"/>
    </source>
</evidence>
<evidence type="ECO:0000256" key="11">
    <source>
        <dbReference type="SAM" id="Phobius"/>
    </source>
</evidence>
<keyword evidence="7 11" id="KW-0472">Membrane</keyword>
<dbReference type="SUPFAM" id="SSF58104">
    <property type="entry name" value="Methyl-accepting chemotaxis protein (MCP) signaling domain"/>
    <property type="match status" value="1"/>
</dbReference>
<dbReference type="AlphaFoldDB" id="A0A502KRW9"/>
<dbReference type="Proteomes" id="UP000315303">
    <property type="component" value="Unassembled WGS sequence"/>
</dbReference>
<comment type="caution">
    <text evidence="13">The sequence shown here is derived from an EMBL/GenBank/DDBJ whole genome shotgun (WGS) entry which is preliminary data.</text>
</comment>
<proteinExistence type="predicted"/>
<keyword evidence="10" id="KW-0175">Coiled coil</keyword>
<dbReference type="GO" id="GO:0006935">
    <property type="term" value="P:chemotaxis"/>
    <property type="evidence" value="ECO:0007669"/>
    <property type="project" value="UniProtKB-KW"/>
</dbReference>
<protein>
    <submittedName>
        <fullName evidence="13">Chemotaxis protein</fullName>
    </submittedName>
</protein>
<evidence type="ECO:0000259" key="12">
    <source>
        <dbReference type="PROSITE" id="PS50111"/>
    </source>
</evidence>
<evidence type="ECO:0000256" key="4">
    <source>
        <dbReference type="ARBA" id="ARBA00022500"/>
    </source>
</evidence>
<name>A0A502KRW9_9GAMM</name>
<dbReference type="InterPro" id="IPR004089">
    <property type="entry name" value="MCPsignal_dom"/>
</dbReference>
<evidence type="ECO:0000256" key="2">
    <source>
        <dbReference type="ARBA" id="ARBA00022475"/>
    </source>
</evidence>
<feature type="coiled-coil region" evidence="10">
    <location>
        <begin position="239"/>
        <end position="266"/>
    </location>
</feature>
<evidence type="ECO:0000256" key="8">
    <source>
        <dbReference type="ARBA" id="ARBA00023224"/>
    </source>
</evidence>
<dbReference type="Gene3D" id="1.10.287.950">
    <property type="entry name" value="Methyl-accepting chemotaxis protein"/>
    <property type="match status" value="1"/>
</dbReference>
<evidence type="ECO:0000256" key="6">
    <source>
        <dbReference type="ARBA" id="ARBA00022989"/>
    </source>
</evidence>
<gene>
    <name evidence="13" type="ORF">EPA86_15065</name>
</gene>
<sequence>MSINRYMFGLFFTLTILIIVNQLVIESSAMFFVVVTLLLFCLGYYFLILEKSSISNSSPAKEQYIPDVDNELIHNVVFELQQFLQQEIKVIEAELNRTKLLIEEAVFGMSDSFKEMQSLTDEQQSMILQLIDNSHSFAGGEGTLEDFVKDSDKTLDDFVNVIVNTSKQSLETMNYTDEMVTQFDGIFNILSQVESLASQTNLLALNAAIEAARAGDAGRGFAVVANEVRSLSVDSTELNQEIRNEINQAKETIANLRQSVEIMASADMTSTLEAKNKMSVMMKHVDKLNQYTNSSVDKLSNLSPKLTDAVATGVRSLQFEDLTRQSLHSLELNVESILSISKVLADFENKPSSDVHQQLISLKDKCQAVYQETHLAESKRSVKQLNMDEGDIDLF</sequence>
<evidence type="ECO:0000256" key="7">
    <source>
        <dbReference type="ARBA" id="ARBA00023136"/>
    </source>
</evidence>
<feature type="transmembrane region" description="Helical" evidence="11">
    <location>
        <begin position="7"/>
        <end position="25"/>
    </location>
</feature>
<keyword evidence="14" id="KW-1185">Reference proteome</keyword>
<dbReference type="SMART" id="SM00283">
    <property type="entry name" value="MA"/>
    <property type="match status" value="1"/>
</dbReference>
<keyword evidence="6 11" id="KW-1133">Transmembrane helix</keyword>
<evidence type="ECO:0000256" key="10">
    <source>
        <dbReference type="SAM" id="Coils"/>
    </source>
</evidence>
<evidence type="ECO:0000256" key="9">
    <source>
        <dbReference type="PROSITE-ProRule" id="PRU00284"/>
    </source>
</evidence>
<keyword evidence="5 11" id="KW-0812">Transmembrane</keyword>